<dbReference type="Pfam" id="PF01973">
    <property type="entry name" value="MptE-like"/>
    <property type="match status" value="1"/>
</dbReference>
<gene>
    <name evidence="2" type="ORF">SAMN05443638_10582</name>
</gene>
<evidence type="ECO:0000313" key="2">
    <source>
        <dbReference type="EMBL" id="SHE57494.1"/>
    </source>
</evidence>
<dbReference type="Proteomes" id="UP000184035">
    <property type="component" value="Unassembled WGS sequence"/>
</dbReference>
<dbReference type="PANTHER" id="PTHR41786:SF1">
    <property type="entry name" value="6-HYDROXYMETHYLPTERIN DIPHOSPHOKINASE MPTE-LIKE DOMAIN-CONTAINING PROTEIN"/>
    <property type="match status" value="1"/>
</dbReference>
<dbReference type="PANTHER" id="PTHR41786">
    <property type="entry name" value="MOTILITY ACCESSORY FACTOR MAF"/>
    <property type="match status" value="1"/>
</dbReference>
<organism evidence="2 3">
    <name type="scientific">Clostridium fallax</name>
    <dbReference type="NCBI Taxonomy" id="1533"/>
    <lineage>
        <taxon>Bacteria</taxon>
        <taxon>Bacillati</taxon>
        <taxon>Bacillota</taxon>
        <taxon>Clostridia</taxon>
        <taxon>Eubacteriales</taxon>
        <taxon>Clostridiaceae</taxon>
        <taxon>Clostridium</taxon>
    </lineage>
</organism>
<accession>A0A1M4ULE4</accession>
<proteinExistence type="predicted"/>
<evidence type="ECO:0000313" key="3">
    <source>
        <dbReference type="Proteomes" id="UP000184035"/>
    </source>
</evidence>
<protein>
    <recommendedName>
        <fullName evidence="1">6-hydroxymethylpterin diphosphokinase MptE-like domain-containing protein</fullName>
    </recommendedName>
</protein>
<dbReference type="EMBL" id="FQVM01000005">
    <property type="protein sequence ID" value="SHE57494.1"/>
    <property type="molecule type" value="Genomic_DNA"/>
</dbReference>
<dbReference type="STRING" id="1533.SAMN05443638_10582"/>
<feature type="domain" description="6-hydroxymethylpterin diphosphokinase MptE-like" evidence="1">
    <location>
        <begin position="182"/>
        <end position="333"/>
    </location>
</feature>
<dbReference type="AlphaFoldDB" id="A0A1M4ULE4"/>
<dbReference type="OrthoDB" id="5291305at2"/>
<dbReference type="InterPro" id="IPR002826">
    <property type="entry name" value="MptE-like"/>
</dbReference>
<dbReference type="RefSeq" id="WP_072893659.1">
    <property type="nucleotide sequence ID" value="NZ_FQVM01000005.1"/>
</dbReference>
<evidence type="ECO:0000259" key="1">
    <source>
        <dbReference type="Pfam" id="PF01973"/>
    </source>
</evidence>
<keyword evidence="3" id="KW-1185">Reference proteome</keyword>
<reference evidence="2 3" key="1">
    <citation type="submission" date="2016-11" db="EMBL/GenBank/DDBJ databases">
        <authorList>
            <person name="Jaros S."/>
            <person name="Januszkiewicz K."/>
            <person name="Wedrychowicz H."/>
        </authorList>
    </citation>
    <scope>NUCLEOTIDE SEQUENCE [LARGE SCALE GENOMIC DNA]</scope>
    <source>
        <strain evidence="2 3">DSM 2631</strain>
    </source>
</reference>
<sequence length="416" mass="48387">MDKSYELLETKEDFLDIKLNTLKINNIFIHSKYYPLKEAKTFIKSKEVQNLKKVAVFGLGLGYHIYEILNQNSECIVYVFDILDKTEEKIIFEDKFIKELRKNSRVKLKISSRYREVLTYINTYLKECEEIILLKSYMNIIKEHYNDLYNVLMDFDAQKKVNNIKKNILNYNYINNKKLKIDGINSFYKNYDLTNKNVFIISAGPSLNNSIEALEEISKNKENFIISVGTALWTLSSKNILPDAICILDPLDAIYKQVKPFKNSNIPLLLFYTASYKAAECYLGPKYIYYNFENNNNKVIECSNSVATAALSIGIKGNPKRIIFVGQDLAFVDNKIHSDNTIYGFEHKHYKSDKDLITESVDGNLIYTKKFFLDMKIWIERTIKLNCNNIEFINCSLGANIIGCKNININHLKDYL</sequence>
<name>A0A1M4ULE4_9CLOT</name>